<reference evidence="2" key="1">
    <citation type="journal article" date="2015" name="Nat. Genet.">
        <title>The genome and transcriptome of the zoonotic hookworm Ancylostoma ceylanicum identify infection-specific gene families.</title>
        <authorList>
            <person name="Schwarz E.M."/>
            <person name="Hu Y."/>
            <person name="Antoshechkin I."/>
            <person name="Miller M.M."/>
            <person name="Sternberg P.W."/>
            <person name="Aroian R.V."/>
        </authorList>
    </citation>
    <scope>NUCLEOTIDE SEQUENCE</scope>
    <source>
        <strain evidence="2">HY135</strain>
    </source>
</reference>
<evidence type="ECO:0000313" key="1">
    <source>
        <dbReference type="EMBL" id="EYB96168.1"/>
    </source>
</evidence>
<gene>
    <name evidence="1" type="primary">Acey_s0152.g2849</name>
    <name evidence="1" type="ORF">Y032_0152g2849</name>
</gene>
<dbReference type="Proteomes" id="UP000024635">
    <property type="component" value="Unassembled WGS sequence"/>
</dbReference>
<organism evidence="1 2">
    <name type="scientific">Ancylostoma ceylanicum</name>
    <dbReference type="NCBI Taxonomy" id="53326"/>
    <lineage>
        <taxon>Eukaryota</taxon>
        <taxon>Metazoa</taxon>
        <taxon>Ecdysozoa</taxon>
        <taxon>Nematoda</taxon>
        <taxon>Chromadorea</taxon>
        <taxon>Rhabditida</taxon>
        <taxon>Rhabditina</taxon>
        <taxon>Rhabditomorpha</taxon>
        <taxon>Strongyloidea</taxon>
        <taxon>Ancylostomatidae</taxon>
        <taxon>Ancylostomatinae</taxon>
        <taxon>Ancylostoma</taxon>
    </lineage>
</organism>
<evidence type="ECO:0000313" key="2">
    <source>
        <dbReference type="Proteomes" id="UP000024635"/>
    </source>
</evidence>
<dbReference type="EMBL" id="JARK01001488">
    <property type="protein sequence ID" value="EYB96168.1"/>
    <property type="molecule type" value="Genomic_DNA"/>
</dbReference>
<keyword evidence="2" id="KW-1185">Reference proteome</keyword>
<proteinExistence type="predicted"/>
<name>A0A016SZM2_9BILA</name>
<protein>
    <submittedName>
        <fullName evidence="1">Uncharacterized protein</fullName>
    </submittedName>
</protein>
<dbReference type="AlphaFoldDB" id="A0A016SZM2"/>
<comment type="caution">
    <text evidence="1">The sequence shown here is derived from an EMBL/GenBank/DDBJ whole genome shotgun (WGS) entry which is preliminary data.</text>
</comment>
<accession>A0A016SZM2</accession>
<sequence>MLLTKMMSILNKSDSETSERHWAWHLVSNKAAFVIEPGAFKRAFPVRNITFQIDIGLLQRHNEAQFGDVT</sequence>